<dbReference type="InterPro" id="IPR017439">
    <property type="entry name" value="Amidohydrolase"/>
</dbReference>
<dbReference type="Proteomes" id="UP000678545">
    <property type="component" value="Unassembled WGS sequence"/>
</dbReference>
<keyword evidence="1" id="KW-0378">Hydrolase</keyword>
<evidence type="ECO:0000313" key="5">
    <source>
        <dbReference type="EMBL" id="MBR7799249.1"/>
    </source>
</evidence>
<name>A0A941IBN2_9BURK</name>
<proteinExistence type="predicted"/>
<dbReference type="PANTHER" id="PTHR11014:SF63">
    <property type="entry name" value="METALLOPEPTIDASE, PUTATIVE (AFU_ORTHOLOGUE AFUA_6G09600)-RELATED"/>
    <property type="match status" value="1"/>
</dbReference>
<organism evidence="5 6">
    <name type="scientific">Undibacterium fentianense</name>
    <dbReference type="NCBI Taxonomy" id="2828728"/>
    <lineage>
        <taxon>Bacteria</taxon>
        <taxon>Pseudomonadati</taxon>
        <taxon>Pseudomonadota</taxon>
        <taxon>Betaproteobacteria</taxon>
        <taxon>Burkholderiales</taxon>
        <taxon>Oxalobacteraceae</taxon>
        <taxon>Undibacterium</taxon>
    </lineage>
</organism>
<evidence type="ECO:0000256" key="1">
    <source>
        <dbReference type="ARBA" id="ARBA00022801"/>
    </source>
</evidence>
<evidence type="ECO:0000256" key="3">
    <source>
        <dbReference type="SAM" id="SignalP"/>
    </source>
</evidence>
<dbReference type="PIRSF" id="PIRSF005962">
    <property type="entry name" value="Pept_M20D_amidohydro"/>
    <property type="match status" value="1"/>
</dbReference>
<dbReference type="InterPro" id="IPR011650">
    <property type="entry name" value="Peptidase_M20_dimer"/>
</dbReference>
<keyword evidence="2" id="KW-0479">Metal-binding</keyword>
<dbReference type="PANTHER" id="PTHR11014">
    <property type="entry name" value="PEPTIDASE M20 FAMILY MEMBER"/>
    <property type="match status" value="1"/>
</dbReference>
<dbReference type="SUPFAM" id="SSF53187">
    <property type="entry name" value="Zn-dependent exopeptidases"/>
    <property type="match status" value="1"/>
</dbReference>
<keyword evidence="6" id="KW-1185">Reference proteome</keyword>
<feature type="binding site" evidence="2">
    <location>
        <position position="411"/>
    </location>
    <ligand>
        <name>Mn(2+)</name>
        <dbReference type="ChEBI" id="CHEBI:29035"/>
        <label>2</label>
    </ligand>
</feature>
<protein>
    <submittedName>
        <fullName evidence="5">Amidohydrolase</fullName>
    </submittedName>
</protein>
<reference evidence="5" key="1">
    <citation type="submission" date="2021-04" db="EMBL/GenBank/DDBJ databases">
        <title>novel species isolated from subtropical streams in China.</title>
        <authorList>
            <person name="Lu H."/>
        </authorList>
    </citation>
    <scope>NUCLEOTIDE SEQUENCE</scope>
    <source>
        <strain evidence="5">FT137W</strain>
    </source>
</reference>
<gene>
    <name evidence="5" type="ORF">KDM90_04485</name>
</gene>
<dbReference type="Pfam" id="PF07687">
    <property type="entry name" value="M20_dimer"/>
    <property type="match status" value="1"/>
</dbReference>
<accession>A0A941IBN2</accession>
<feature type="binding site" evidence="2">
    <location>
        <position position="195"/>
    </location>
    <ligand>
        <name>Mn(2+)</name>
        <dbReference type="ChEBI" id="CHEBI:29035"/>
        <label>2</label>
    </ligand>
</feature>
<keyword evidence="2" id="KW-0464">Manganese</keyword>
<feature type="binding site" evidence="2">
    <location>
        <position position="168"/>
    </location>
    <ligand>
        <name>Mn(2+)</name>
        <dbReference type="ChEBI" id="CHEBI:29035"/>
        <label>2</label>
    </ligand>
</feature>
<keyword evidence="3" id="KW-0732">Signal</keyword>
<dbReference type="GO" id="GO:0019877">
    <property type="term" value="P:diaminopimelate biosynthetic process"/>
    <property type="evidence" value="ECO:0007669"/>
    <property type="project" value="UniProtKB-ARBA"/>
</dbReference>
<feature type="binding site" evidence="2">
    <location>
        <position position="134"/>
    </location>
    <ligand>
        <name>Mn(2+)</name>
        <dbReference type="ChEBI" id="CHEBI:29035"/>
        <label>2</label>
    </ligand>
</feature>
<dbReference type="FunFam" id="3.30.70.360:FF:000001">
    <property type="entry name" value="N-acetyldiaminopimelate deacetylase"/>
    <property type="match status" value="1"/>
</dbReference>
<dbReference type="InterPro" id="IPR002933">
    <property type="entry name" value="Peptidase_M20"/>
</dbReference>
<dbReference type="EMBL" id="JAGSPJ010000001">
    <property type="protein sequence ID" value="MBR7799249.1"/>
    <property type="molecule type" value="Genomic_DNA"/>
</dbReference>
<dbReference type="Pfam" id="PF01546">
    <property type="entry name" value="Peptidase_M20"/>
    <property type="match status" value="1"/>
</dbReference>
<feature type="chain" id="PRO_5037911144" evidence="3">
    <location>
        <begin position="28"/>
        <end position="439"/>
    </location>
</feature>
<feature type="signal peptide" evidence="3">
    <location>
        <begin position="1"/>
        <end position="27"/>
    </location>
</feature>
<dbReference type="SUPFAM" id="SSF55031">
    <property type="entry name" value="Bacterial exopeptidase dimerisation domain"/>
    <property type="match status" value="1"/>
</dbReference>
<dbReference type="Gene3D" id="3.30.70.360">
    <property type="match status" value="1"/>
</dbReference>
<evidence type="ECO:0000313" key="6">
    <source>
        <dbReference type="Proteomes" id="UP000678545"/>
    </source>
</evidence>
<sequence length="439" mass="46850">MGKKSLRLRSMVALLALGVFNVTIAHADDLFRYYQHLHANPELSHFEKNTSANLAAELRKAGYKVTERVGKYEDGSQAYGVVAVLENGPGPRLLIRADMDALPIVEETGLPYASKIKAKNAMGQEIGVMHACGHDLHVTALVGTARELAARRQEWRGTLVLVGQPSEETLDGAQAMLRDGLYERFGRPDMALAMHDSAAIPTGEVGVYAGATHAAVTSIDVIIRGVGGHGAAPHRGRDPIVMAAQFINQIQTIVSRNQDPLDSAVVTVGSIHGGTKRNIIPDEVKLELTTRAHSDKAMKIIIDGIRRAADGLAVSNGLAEDRKPIVKIIETETGPANVNNRDLVARVKKSIAKVLGSAKVSDGFPIMGSEDFALYSLPQREIPTVLFNVGVTEAEHLAKANAGLAYVPGTHTSKFAPIAEPAIKASVQAMSAAAIDLLQ</sequence>
<feature type="domain" description="Peptidase M20 dimerisation" evidence="4">
    <location>
        <begin position="217"/>
        <end position="310"/>
    </location>
</feature>
<dbReference type="GO" id="GO:0046872">
    <property type="term" value="F:metal ion binding"/>
    <property type="evidence" value="ECO:0007669"/>
    <property type="project" value="UniProtKB-KW"/>
</dbReference>
<feature type="binding site" evidence="2">
    <location>
        <position position="132"/>
    </location>
    <ligand>
        <name>Mn(2+)</name>
        <dbReference type="ChEBI" id="CHEBI:29035"/>
        <label>2</label>
    </ligand>
</feature>
<dbReference type="AlphaFoldDB" id="A0A941IBN2"/>
<dbReference type="RefSeq" id="WP_212674346.1">
    <property type="nucleotide sequence ID" value="NZ_JAGSPJ010000001.1"/>
</dbReference>
<evidence type="ECO:0000256" key="2">
    <source>
        <dbReference type="PIRSR" id="PIRSR005962-1"/>
    </source>
</evidence>
<comment type="cofactor">
    <cofactor evidence="2">
        <name>Mn(2+)</name>
        <dbReference type="ChEBI" id="CHEBI:29035"/>
    </cofactor>
    <text evidence="2">The Mn(2+) ion enhances activity.</text>
</comment>
<dbReference type="InterPro" id="IPR036264">
    <property type="entry name" value="Bact_exopeptidase_dim_dom"/>
</dbReference>
<evidence type="ECO:0000259" key="4">
    <source>
        <dbReference type="Pfam" id="PF07687"/>
    </source>
</evidence>
<dbReference type="GO" id="GO:0050118">
    <property type="term" value="F:N-acetyldiaminopimelate deacetylase activity"/>
    <property type="evidence" value="ECO:0007669"/>
    <property type="project" value="UniProtKB-ARBA"/>
</dbReference>
<dbReference type="NCBIfam" id="TIGR01891">
    <property type="entry name" value="amidohydrolases"/>
    <property type="match status" value="1"/>
</dbReference>
<comment type="caution">
    <text evidence="5">The sequence shown here is derived from an EMBL/GenBank/DDBJ whole genome shotgun (WGS) entry which is preliminary data.</text>
</comment>
<dbReference type="Gene3D" id="3.40.630.10">
    <property type="entry name" value="Zn peptidases"/>
    <property type="match status" value="1"/>
</dbReference>